<proteinExistence type="predicted"/>
<dbReference type="EMBL" id="BK015907">
    <property type="protein sequence ID" value="DAF84664.1"/>
    <property type="molecule type" value="Genomic_DNA"/>
</dbReference>
<accession>A0A8S5TR59</accession>
<evidence type="ECO:0000313" key="1">
    <source>
        <dbReference type="EMBL" id="DAF84664.1"/>
    </source>
</evidence>
<name>A0A8S5TR59_9CAUD</name>
<reference evidence="1" key="1">
    <citation type="journal article" date="2021" name="Proc. Natl. Acad. Sci. U.S.A.">
        <title>A Catalog of Tens of Thousands of Viruses from Human Metagenomes Reveals Hidden Associations with Chronic Diseases.</title>
        <authorList>
            <person name="Tisza M.J."/>
            <person name="Buck C.B."/>
        </authorList>
    </citation>
    <scope>NUCLEOTIDE SEQUENCE</scope>
    <source>
        <strain evidence="1">CtLEM34</strain>
    </source>
</reference>
<protein>
    <submittedName>
        <fullName evidence="1">Uncharacterized protein</fullName>
    </submittedName>
</protein>
<sequence length="30" mass="3642">MKIITIFATCLIYKHRVKNTKKGRETRMFN</sequence>
<organism evidence="1">
    <name type="scientific">Myoviridae sp. ctLEM34</name>
    <dbReference type="NCBI Taxonomy" id="2825082"/>
    <lineage>
        <taxon>Viruses</taxon>
        <taxon>Duplodnaviria</taxon>
        <taxon>Heunggongvirae</taxon>
        <taxon>Uroviricota</taxon>
        <taxon>Caudoviricetes</taxon>
    </lineage>
</organism>